<dbReference type="AlphaFoldDB" id="A0A9K3GSE9"/>
<sequence length="45" mass="4806">AFVYKQAPDLSWVLKQTLEPDASMDLGAIASFGHSVGIAEVRISS</sequence>
<proteinExistence type="predicted"/>
<dbReference type="EMBL" id="BDIP01011479">
    <property type="protein sequence ID" value="GIQ93105.1"/>
    <property type="molecule type" value="Genomic_DNA"/>
</dbReference>
<protein>
    <submittedName>
        <fullName evidence="1">Uncharacterized protein</fullName>
    </submittedName>
</protein>
<comment type="caution">
    <text evidence="1">The sequence shown here is derived from an EMBL/GenBank/DDBJ whole genome shotgun (WGS) entry which is preliminary data.</text>
</comment>
<gene>
    <name evidence="1" type="ORF">KIPB_017336</name>
</gene>
<feature type="non-terminal residue" evidence="1">
    <location>
        <position position="1"/>
    </location>
</feature>
<name>A0A9K3GSE9_9EUKA</name>
<organism evidence="1 2">
    <name type="scientific">Kipferlia bialata</name>
    <dbReference type="NCBI Taxonomy" id="797122"/>
    <lineage>
        <taxon>Eukaryota</taxon>
        <taxon>Metamonada</taxon>
        <taxon>Carpediemonas-like organisms</taxon>
        <taxon>Kipferlia</taxon>
    </lineage>
</organism>
<evidence type="ECO:0000313" key="1">
    <source>
        <dbReference type="EMBL" id="GIQ93105.1"/>
    </source>
</evidence>
<keyword evidence="2" id="KW-1185">Reference proteome</keyword>
<accession>A0A9K3GSE9</accession>
<dbReference type="Proteomes" id="UP000265618">
    <property type="component" value="Unassembled WGS sequence"/>
</dbReference>
<evidence type="ECO:0000313" key="2">
    <source>
        <dbReference type="Proteomes" id="UP000265618"/>
    </source>
</evidence>
<reference evidence="1 2" key="1">
    <citation type="journal article" date="2018" name="PLoS ONE">
        <title>The draft genome of Kipferlia bialata reveals reductive genome evolution in fornicate parasites.</title>
        <authorList>
            <person name="Tanifuji G."/>
            <person name="Takabayashi S."/>
            <person name="Kume K."/>
            <person name="Takagi M."/>
            <person name="Nakayama T."/>
            <person name="Kamikawa R."/>
            <person name="Inagaki Y."/>
            <person name="Hashimoto T."/>
        </authorList>
    </citation>
    <scope>NUCLEOTIDE SEQUENCE [LARGE SCALE GENOMIC DNA]</scope>
    <source>
        <strain evidence="1">NY0173</strain>
    </source>
</reference>